<gene>
    <name evidence="1" type="ORF">Glove_63g84</name>
</gene>
<keyword evidence="2" id="KW-1185">Reference proteome</keyword>
<evidence type="ECO:0000313" key="1">
    <source>
        <dbReference type="EMBL" id="RHZ85609.1"/>
    </source>
</evidence>
<dbReference type="AlphaFoldDB" id="A0A397JB97"/>
<comment type="caution">
    <text evidence="1">The sequence shown here is derived from an EMBL/GenBank/DDBJ whole genome shotgun (WGS) entry which is preliminary data.</text>
</comment>
<evidence type="ECO:0000313" key="2">
    <source>
        <dbReference type="Proteomes" id="UP000266861"/>
    </source>
</evidence>
<sequence>MVMKILNERLIIEYRPLFLNGLELDAFFCHYQIRLEMQGSQHWLHNTSWYKDIKKLEDIINRDWLKRCIYQDNRIFLLKVWYNEKSEKIIPKRIQKIKYFIN</sequence>
<name>A0A397JB97_9GLOM</name>
<protein>
    <recommendedName>
        <fullName evidence="3">DUF559 domain-containing protein</fullName>
    </recommendedName>
</protein>
<reference evidence="1 2" key="1">
    <citation type="submission" date="2018-08" db="EMBL/GenBank/DDBJ databases">
        <title>Genome and evolution of the arbuscular mycorrhizal fungus Diversispora epigaea (formerly Glomus versiforme) and its bacterial endosymbionts.</title>
        <authorList>
            <person name="Sun X."/>
            <person name="Fei Z."/>
            <person name="Harrison M."/>
        </authorList>
    </citation>
    <scope>NUCLEOTIDE SEQUENCE [LARGE SCALE GENOMIC DNA]</scope>
    <source>
        <strain evidence="1 2">IT104</strain>
    </source>
</reference>
<dbReference type="EMBL" id="PQFF01000060">
    <property type="protein sequence ID" value="RHZ85609.1"/>
    <property type="molecule type" value="Genomic_DNA"/>
</dbReference>
<organism evidence="1 2">
    <name type="scientific">Diversispora epigaea</name>
    <dbReference type="NCBI Taxonomy" id="1348612"/>
    <lineage>
        <taxon>Eukaryota</taxon>
        <taxon>Fungi</taxon>
        <taxon>Fungi incertae sedis</taxon>
        <taxon>Mucoromycota</taxon>
        <taxon>Glomeromycotina</taxon>
        <taxon>Glomeromycetes</taxon>
        <taxon>Diversisporales</taxon>
        <taxon>Diversisporaceae</taxon>
        <taxon>Diversispora</taxon>
    </lineage>
</organism>
<dbReference type="OrthoDB" id="2397667at2759"/>
<proteinExistence type="predicted"/>
<evidence type="ECO:0008006" key="3">
    <source>
        <dbReference type="Google" id="ProtNLM"/>
    </source>
</evidence>
<accession>A0A397JB97</accession>
<dbReference type="Proteomes" id="UP000266861">
    <property type="component" value="Unassembled WGS sequence"/>
</dbReference>